<evidence type="ECO:0000313" key="2">
    <source>
        <dbReference type="Proteomes" id="UP000320839"/>
    </source>
</evidence>
<accession>A0A518FY31</accession>
<proteinExistence type="predicted"/>
<sequence length="275" mass="31561">MKKITSPSLPVVLLVLLLTGAVFGHYISDWYADQELEQYRLARHHLRQILIGVENYYEKYQALPYHPAGPGHALYLLKDYVEIENFVGLADGRETVSPAWDDTEKTILNSGWYYWNTENAGIYQHRRILLASKSATQSYQTVLLGFRGGLTIGEVFNGHPGRSLLGNYFTSDGFFTASMPLFIQWEGMSVPDGVSGSSTSWDRKLRYIKADDGSIRIDYHYREGRLAERELVFGKYQISEAVQTDEFGRLAKVEIKPDNWKELWEDFLDQRLATQ</sequence>
<protein>
    <submittedName>
        <fullName evidence="1">Uncharacterized protein</fullName>
    </submittedName>
</protein>
<reference evidence="1 2" key="1">
    <citation type="submission" date="2019-02" db="EMBL/GenBank/DDBJ databases">
        <title>Deep-cultivation of Planctomycetes and their phenomic and genomic characterization uncovers novel biology.</title>
        <authorList>
            <person name="Wiegand S."/>
            <person name="Jogler M."/>
            <person name="Boedeker C."/>
            <person name="Pinto D."/>
            <person name="Vollmers J."/>
            <person name="Rivas-Marin E."/>
            <person name="Kohn T."/>
            <person name="Peeters S.H."/>
            <person name="Heuer A."/>
            <person name="Rast P."/>
            <person name="Oberbeckmann S."/>
            <person name="Bunk B."/>
            <person name="Jeske O."/>
            <person name="Meyerdierks A."/>
            <person name="Storesund J.E."/>
            <person name="Kallscheuer N."/>
            <person name="Luecker S."/>
            <person name="Lage O.M."/>
            <person name="Pohl T."/>
            <person name="Merkel B.J."/>
            <person name="Hornburger P."/>
            <person name="Mueller R.-W."/>
            <person name="Bruemmer F."/>
            <person name="Labrenz M."/>
            <person name="Spormann A.M."/>
            <person name="Op den Camp H."/>
            <person name="Overmann J."/>
            <person name="Amann R."/>
            <person name="Jetten M.S.M."/>
            <person name="Mascher T."/>
            <person name="Medema M.H."/>
            <person name="Devos D.P."/>
            <person name="Kaster A.-K."/>
            <person name="Ovreas L."/>
            <person name="Rohde M."/>
            <person name="Galperin M.Y."/>
            <person name="Jogler C."/>
        </authorList>
    </citation>
    <scope>NUCLEOTIDE SEQUENCE [LARGE SCALE GENOMIC DNA]</scope>
    <source>
        <strain evidence="1 2">Pan153</strain>
    </source>
</reference>
<dbReference type="AlphaFoldDB" id="A0A518FY31"/>
<dbReference type="Proteomes" id="UP000320839">
    <property type="component" value="Chromosome"/>
</dbReference>
<evidence type="ECO:0000313" key="1">
    <source>
        <dbReference type="EMBL" id="QDV21160.1"/>
    </source>
</evidence>
<gene>
    <name evidence="1" type="ORF">Pan153_58420</name>
</gene>
<name>A0A518FY31_9PLAN</name>
<dbReference type="EMBL" id="CP036317">
    <property type="protein sequence ID" value="QDV21160.1"/>
    <property type="molecule type" value="Genomic_DNA"/>
</dbReference>
<organism evidence="1 2">
    <name type="scientific">Gimesia panareensis</name>
    <dbReference type="NCBI Taxonomy" id="2527978"/>
    <lineage>
        <taxon>Bacteria</taxon>
        <taxon>Pseudomonadati</taxon>
        <taxon>Planctomycetota</taxon>
        <taxon>Planctomycetia</taxon>
        <taxon>Planctomycetales</taxon>
        <taxon>Planctomycetaceae</taxon>
        <taxon>Gimesia</taxon>
    </lineage>
</organism>
<dbReference type="RefSeq" id="WP_145459854.1">
    <property type="nucleotide sequence ID" value="NZ_CP036317.1"/>
</dbReference>